<name>A0A9D3LKA3_ANGAN</name>
<dbReference type="Gene3D" id="3.90.1740.10">
    <property type="entry name" value="2',3'-cyclic nucleotide 3'-phosphodiesterase superfamily"/>
    <property type="match status" value="1"/>
</dbReference>
<comment type="catalytic activity">
    <reaction evidence="1">
        <text>a nucleoside 2',3'-cyclic phosphate + H2O = a nucleoside 2'-phosphate + H(+)</text>
        <dbReference type="Rhea" id="RHEA:14489"/>
        <dbReference type="ChEBI" id="CHEBI:15377"/>
        <dbReference type="ChEBI" id="CHEBI:15378"/>
        <dbReference type="ChEBI" id="CHEBI:66954"/>
        <dbReference type="ChEBI" id="CHEBI:78552"/>
        <dbReference type="EC" id="3.1.4.37"/>
    </reaction>
</comment>
<dbReference type="AlphaFoldDB" id="A0A9D3LKA3"/>
<comment type="caution">
    <text evidence="18">The sequence shown here is derived from an EMBL/GenBank/DDBJ whole genome shotgun (WGS) entry which is preliminary data.</text>
</comment>
<dbReference type="GO" id="GO:0009214">
    <property type="term" value="P:cyclic nucleotide catabolic process"/>
    <property type="evidence" value="ECO:0007669"/>
    <property type="project" value="InterPro"/>
</dbReference>
<dbReference type="Pfam" id="PF05881">
    <property type="entry name" value="CNPase"/>
    <property type="match status" value="1"/>
</dbReference>
<evidence type="ECO:0000256" key="3">
    <source>
        <dbReference type="ARBA" id="ARBA00004635"/>
    </source>
</evidence>
<feature type="compositionally biased region" description="Acidic residues" evidence="16">
    <location>
        <begin position="71"/>
        <end position="88"/>
    </location>
</feature>
<dbReference type="GO" id="GO:0003723">
    <property type="term" value="F:RNA binding"/>
    <property type="evidence" value="ECO:0007669"/>
    <property type="project" value="UniProtKB-KW"/>
</dbReference>
<dbReference type="Gene3D" id="3.40.50.300">
    <property type="entry name" value="P-loop containing nucleotide triphosphate hydrolases"/>
    <property type="match status" value="1"/>
</dbReference>
<dbReference type="EC" id="3.1.4.37" evidence="6"/>
<dbReference type="GO" id="GO:0016020">
    <property type="term" value="C:membrane"/>
    <property type="evidence" value="ECO:0007669"/>
    <property type="project" value="UniProtKB-SubCell"/>
</dbReference>
<dbReference type="InterPro" id="IPR047325">
    <property type="entry name" value="CNPase_cat"/>
</dbReference>
<keyword evidence="8" id="KW-0488">Methylation</keyword>
<comment type="function">
    <text evidence="15">Catalyzes the formation of 2'-nucleotide products from 2',3'-cyclic substrates. May participate in RNA metabolism in the myelinating cell, CNP is the third most abundant protein in central nervous system myelin.</text>
</comment>
<evidence type="ECO:0000256" key="2">
    <source>
        <dbReference type="ARBA" id="ARBA00004223"/>
    </source>
</evidence>
<accession>A0A9D3LKA3</accession>
<dbReference type="EMBL" id="JAFIRN010000017">
    <property type="protein sequence ID" value="KAG5831816.1"/>
    <property type="molecule type" value="Genomic_DNA"/>
</dbReference>
<feature type="region of interest" description="Disordered" evidence="16">
    <location>
        <begin position="213"/>
        <end position="233"/>
    </location>
</feature>
<feature type="region of interest" description="Disordered" evidence="16">
    <location>
        <begin position="1"/>
        <end position="106"/>
    </location>
</feature>
<evidence type="ECO:0000256" key="13">
    <source>
        <dbReference type="ARBA" id="ARBA00023288"/>
    </source>
</evidence>
<evidence type="ECO:0000256" key="14">
    <source>
        <dbReference type="ARBA" id="ARBA00023289"/>
    </source>
</evidence>
<keyword evidence="9" id="KW-0597">Phosphoprotein</keyword>
<dbReference type="Proteomes" id="UP001044222">
    <property type="component" value="Chromosome 17"/>
</dbReference>
<evidence type="ECO:0000256" key="12">
    <source>
        <dbReference type="ARBA" id="ARBA00023136"/>
    </source>
</evidence>
<evidence type="ECO:0000256" key="5">
    <source>
        <dbReference type="ARBA" id="ARBA00011781"/>
    </source>
</evidence>
<keyword evidence="13" id="KW-0449">Lipoprotein</keyword>
<dbReference type="InterPro" id="IPR009097">
    <property type="entry name" value="Cyclic_Pdiesterase"/>
</dbReference>
<evidence type="ECO:0000256" key="7">
    <source>
        <dbReference type="ARBA" id="ARBA00014478"/>
    </source>
</evidence>
<evidence type="ECO:0000256" key="8">
    <source>
        <dbReference type="ARBA" id="ARBA00022481"/>
    </source>
</evidence>
<evidence type="ECO:0000256" key="1">
    <source>
        <dbReference type="ARBA" id="ARBA00000610"/>
    </source>
</evidence>
<dbReference type="SUPFAM" id="SSF52540">
    <property type="entry name" value="P-loop containing nucleoside triphosphate hydrolases"/>
    <property type="match status" value="1"/>
</dbReference>
<evidence type="ECO:0000256" key="4">
    <source>
        <dbReference type="ARBA" id="ARBA00008662"/>
    </source>
</evidence>
<dbReference type="Pfam" id="PF13671">
    <property type="entry name" value="AAA_33"/>
    <property type="match status" value="1"/>
</dbReference>
<sequence>MAEQEVEQIHQLPDSEEEEEEDQQPQRVSEKPAEEETVKPAKQDPEEETEEPAVEEVEKPVAVETVKPAEQDPEEEPEEEEPEEPAVEEVEKPMMEEEEEEEAVKPAVEVEEAVKLAVEEVEKPAVEVEEEAVVKPVVEEVLKPAVEEVEKPVVEEVEKPVVEEVEKPAVEEVEKLVEQKAGKLVELQPSVEKPAEPPAEQQQPVVCENLGAAAAEPKQEEAAAPSPAPGSLSFPFLEEESTEMALRASRTLYILLGLPGAGKSHLAAVIRDRYQDSCAVVSADDHGVKPERYGASADGHKALDEAVASCCASGRVAVVVDDTNHTNERLAQLGELAEEHRYFALFLEPRTPWRRDLDQLPGKTRRGLDKGQIQGLRASLEAACYPLYFGWFLRHSFRDELEGLAKDLLKTLDSLEAFKKHLSDFTAEGEGAVNLEEYFQHEGPVHCTTKFCDYGNADGAKEYAESQVVQQRLGSVTELQLQALFVTPRTLGARVALTPEQLQLWPTDGDGGVGSALPPGSRAHITLGCAQGVEPVQTGLDLLQILQLQQQGQEGVHVEDLELGPLSYYGNGIWVLSLREPRVGPALFSCFHGRKKPEDLRKKKPKCTLL</sequence>
<evidence type="ECO:0000256" key="10">
    <source>
        <dbReference type="ARBA" id="ARBA00022801"/>
    </source>
</evidence>
<evidence type="ECO:0000256" key="11">
    <source>
        <dbReference type="ARBA" id="ARBA00022884"/>
    </source>
</evidence>
<dbReference type="InterPro" id="IPR027417">
    <property type="entry name" value="P-loop_NTPase"/>
</dbReference>
<dbReference type="SUPFAM" id="SSF55144">
    <property type="entry name" value="LigT-like"/>
    <property type="match status" value="1"/>
</dbReference>
<gene>
    <name evidence="18" type="ORF">ANANG_G00283390</name>
</gene>
<dbReference type="InterPro" id="IPR008431">
    <property type="entry name" value="CNPase"/>
</dbReference>
<dbReference type="GO" id="GO:0004113">
    <property type="term" value="F:2',3'-cyclic-nucleotide 3'-phosphodiesterase activity"/>
    <property type="evidence" value="ECO:0007669"/>
    <property type="project" value="UniProtKB-EC"/>
</dbReference>
<keyword evidence="10" id="KW-0378">Hydrolase</keyword>
<keyword evidence="14" id="KW-0636">Prenylation</keyword>
<evidence type="ECO:0000259" key="17">
    <source>
        <dbReference type="Pfam" id="PF05881"/>
    </source>
</evidence>
<evidence type="ECO:0000256" key="16">
    <source>
        <dbReference type="SAM" id="MobiDB-lite"/>
    </source>
</evidence>
<evidence type="ECO:0000313" key="18">
    <source>
        <dbReference type="EMBL" id="KAG5831816.1"/>
    </source>
</evidence>
<evidence type="ECO:0000313" key="19">
    <source>
        <dbReference type="Proteomes" id="UP001044222"/>
    </source>
</evidence>
<comment type="subcellular location">
    <subcellularLocation>
        <location evidence="2">Melanosome</location>
    </subcellularLocation>
    <subcellularLocation>
        <location evidence="3">Membrane</location>
        <topology evidence="3">Lipid-anchor</topology>
    </subcellularLocation>
</comment>
<protein>
    <recommendedName>
        <fullName evidence="7">2',3'-cyclic-nucleotide 3'-phosphodiesterase</fullName>
        <ecNumber evidence="6">3.1.4.37</ecNumber>
    </recommendedName>
</protein>
<feature type="compositionally biased region" description="Acidic residues" evidence="16">
    <location>
        <begin position="14"/>
        <end position="23"/>
    </location>
</feature>
<feature type="domain" description="Cyclic nucleotide phosphodiesterase catalytic" evidence="17">
    <location>
        <begin position="386"/>
        <end position="604"/>
    </location>
</feature>
<comment type="similarity">
    <text evidence="4">Belongs to the 2H phosphoesterase superfamily. CNPase family.</text>
</comment>
<dbReference type="PANTHER" id="PTHR10156:SF0">
    <property type="entry name" value="2',3'-CYCLIC-NUCLEOTIDE 3'-PHOSPHODIESTERASE"/>
    <property type="match status" value="1"/>
</dbReference>
<reference evidence="18" key="1">
    <citation type="submission" date="2021-01" db="EMBL/GenBank/DDBJ databases">
        <title>A chromosome-scale assembly of European eel, Anguilla anguilla.</title>
        <authorList>
            <person name="Henkel C."/>
            <person name="Jong-Raadsen S.A."/>
            <person name="Dufour S."/>
            <person name="Weltzien F.-A."/>
            <person name="Palstra A.P."/>
            <person name="Pelster B."/>
            <person name="Spaink H.P."/>
            <person name="Van Den Thillart G.E."/>
            <person name="Jansen H."/>
            <person name="Zahm M."/>
            <person name="Klopp C."/>
            <person name="Cedric C."/>
            <person name="Louis A."/>
            <person name="Berthelot C."/>
            <person name="Parey E."/>
            <person name="Roest Crollius H."/>
            <person name="Montfort J."/>
            <person name="Robinson-Rechavi M."/>
            <person name="Bucao C."/>
            <person name="Bouchez O."/>
            <person name="Gislard M."/>
            <person name="Lluch J."/>
            <person name="Milhes M."/>
            <person name="Lampietro C."/>
            <person name="Lopez Roques C."/>
            <person name="Donnadieu C."/>
            <person name="Braasch I."/>
            <person name="Desvignes T."/>
            <person name="Postlethwait J."/>
            <person name="Bobe J."/>
            <person name="Guiguen Y."/>
            <person name="Dirks R."/>
        </authorList>
    </citation>
    <scope>NUCLEOTIDE SEQUENCE</scope>
    <source>
        <strain evidence="18">Tag_6206</strain>
        <tissue evidence="18">Liver</tissue>
    </source>
</reference>
<comment type="subunit">
    <text evidence="5">Exists as monomers and homodimers.</text>
</comment>
<dbReference type="GO" id="GO:0042470">
    <property type="term" value="C:melanosome"/>
    <property type="evidence" value="ECO:0007669"/>
    <property type="project" value="UniProtKB-SubCell"/>
</dbReference>
<proteinExistence type="inferred from homology"/>
<keyword evidence="12" id="KW-0472">Membrane</keyword>
<evidence type="ECO:0000256" key="6">
    <source>
        <dbReference type="ARBA" id="ARBA00012317"/>
    </source>
</evidence>
<keyword evidence="11" id="KW-0694">RNA-binding</keyword>
<evidence type="ECO:0000256" key="15">
    <source>
        <dbReference type="ARBA" id="ARBA00045937"/>
    </source>
</evidence>
<keyword evidence="19" id="KW-1185">Reference proteome</keyword>
<dbReference type="PANTHER" id="PTHR10156">
    <property type="entry name" value="2',3'-CYCLIC-NUCLEOTIDE 3'-PHOSPHODIESTERASE"/>
    <property type="match status" value="1"/>
</dbReference>
<evidence type="ECO:0000256" key="9">
    <source>
        <dbReference type="ARBA" id="ARBA00022553"/>
    </source>
</evidence>
<feature type="compositionally biased region" description="Basic and acidic residues" evidence="16">
    <location>
        <begin position="28"/>
        <end position="44"/>
    </location>
</feature>
<feature type="compositionally biased region" description="Acidic residues" evidence="16">
    <location>
        <begin position="45"/>
        <end position="55"/>
    </location>
</feature>
<organism evidence="18 19">
    <name type="scientific">Anguilla anguilla</name>
    <name type="common">European freshwater eel</name>
    <name type="synonym">Muraena anguilla</name>
    <dbReference type="NCBI Taxonomy" id="7936"/>
    <lineage>
        <taxon>Eukaryota</taxon>
        <taxon>Metazoa</taxon>
        <taxon>Chordata</taxon>
        <taxon>Craniata</taxon>
        <taxon>Vertebrata</taxon>
        <taxon>Euteleostomi</taxon>
        <taxon>Actinopterygii</taxon>
        <taxon>Neopterygii</taxon>
        <taxon>Teleostei</taxon>
        <taxon>Anguilliformes</taxon>
        <taxon>Anguillidae</taxon>
        <taxon>Anguilla</taxon>
    </lineage>
</organism>